<dbReference type="Proteomes" id="UP000038200">
    <property type="component" value="Unassembled WGS sequence"/>
</dbReference>
<keyword evidence="1 2" id="KW-0732">Signal</keyword>
<dbReference type="SUPFAM" id="SSF51261">
    <property type="entry name" value="Duplicated hybrid motif"/>
    <property type="match status" value="1"/>
</dbReference>
<dbReference type="EMBL" id="CDOL01000223">
    <property type="protein sequence ID" value="CEN53017.1"/>
    <property type="molecule type" value="Genomic_DNA"/>
</dbReference>
<dbReference type="PANTHER" id="PTHR21666:SF289">
    <property type="entry name" value="L-ALA--D-GLU ENDOPEPTIDASE"/>
    <property type="match status" value="1"/>
</dbReference>
<dbReference type="Pfam" id="PF01551">
    <property type="entry name" value="Peptidase_M23"/>
    <property type="match status" value="1"/>
</dbReference>
<evidence type="ECO:0000256" key="1">
    <source>
        <dbReference type="ARBA" id="ARBA00022729"/>
    </source>
</evidence>
<feature type="chain" id="PRO_5002130386" evidence="2">
    <location>
        <begin position="21"/>
        <end position="195"/>
    </location>
</feature>
<name>A0A0B7ISK4_9FLAO</name>
<accession>A0A0B7ISK4</accession>
<dbReference type="InterPro" id="IPR016047">
    <property type="entry name" value="M23ase_b-sheet_dom"/>
</dbReference>
<dbReference type="OrthoDB" id="9810477at2"/>
<evidence type="ECO:0000256" key="2">
    <source>
        <dbReference type="SAM" id="SignalP"/>
    </source>
</evidence>
<dbReference type="AlphaFoldDB" id="A0A0B7ISK4"/>
<feature type="domain" description="M23ase beta-sheet core" evidence="3">
    <location>
        <begin position="88"/>
        <end position="180"/>
    </location>
</feature>
<dbReference type="InterPro" id="IPR011055">
    <property type="entry name" value="Dup_hybrid_motif"/>
</dbReference>
<evidence type="ECO:0000313" key="4">
    <source>
        <dbReference type="EMBL" id="CEN53017.1"/>
    </source>
</evidence>
<dbReference type="CDD" id="cd12797">
    <property type="entry name" value="M23_peptidase"/>
    <property type="match status" value="1"/>
</dbReference>
<proteinExistence type="predicted"/>
<evidence type="ECO:0000313" key="5">
    <source>
        <dbReference type="Proteomes" id="UP000038200"/>
    </source>
</evidence>
<dbReference type="PANTHER" id="PTHR21666">
    <property type="entry name" value="PEPTIDASE-RELATED"/>
    <property type="match status" value="1"/>
</dbReference>
<sequence>MKNKINLIFYLFFFIISAKAQFNTVVNKNIKSIKVEKEEFIQAKEDTILVRTKDSISNEIYFSLPLDTIIITSRYGKRIHPTTGKKDFHKGIDMRAKSNYIYSVMPGKITKTGKNRLLGNYVEIEHGKFKSLYAHLSQILVNKKDVVTAGQKIGITGNTGRTTGEHLHFAVTFNGKYTDPKIILDYIAKVKNVKL</sequence>
<dbReference type="InterPro" id="IPR050570">
    <property type="entry name" value="Cell_wall_metabolism_enzyme"/>
</dbReference>
<protein>
    <submittedName>
        <fullName evidence="4">Putative cell wall endopeptidase family protein</fullName>
    </submittedName>
</protein>
<evidence type="ECO:0000259" key="3">
    <source>
        <dbReference type="Pfam" id="PF01551"/>
    </source>
</evidence>
<dbReference type="Gene3D" id="2.70.70.10">
    <property type="entry name" value="Glucose Permease (Domain IIA)"/>
    <property type="match status" value="1"/>
</dbReference>
<dbReference type="RefSeq" id="WP_042007724.1">
    <property type="nucleotide sequence ID" value="NZ_CDOL01000223.1"/>
</dbReference>
<dbReference type="GO" id="GO:0004222">
    <property type="term" value="F:metalloendopeptidase activity"/>
    <property type="evidence" value="ECO:0007669"/>
    <property type="project" value="TreeGrafter"/>
</dbReference>
<feature type="signal peptide" evidence="2">
    <location>
        <begin position="1"/>
        <end position="20"/>
    </location>
</feature>
<gene>
    <name evidence="4" type="ORF">CCAND93_350003</name>
</gene>
<organism evidence="4 5">
    <name type="scientific">Capnocytophaga canis</name>
    <dbReference type="NCBI Taxonomy" id="1848903"/>
    <lineage>
        <taxon>Bacteria</taxon>
        <taxon>Pseudomonadati</taxon>
        <taxon>Bacteroidota</taxon>
        <taxon>Flavobacteriia</taxon>
        <taxon>Flavobacteriales</taxon>
        <taxon>Flavobacteriaceae</taxon>
        <taxon>Capnocytophaga</taxon>
    </lineage>
</organism>
<reference evidence="4 5" key="1">
    <citation type="submission" date="2015-01" db="EMBL/GenBank/DDBJ databases">
        <authorList>
            <person name="Xiang T."/>
            <person name="Song Y."/>
            <person name="Huang L."/>
            <person name="Wang B."/>
            <person name="Wu P."/>
        </authorList>
    </citation>
    <scope>NUCLEOTIDE SEQUENCE [LARGE SCALE GENOMIC DNA]</scope>
    <source>
        <strain evidence="4 5">CcD93</strain>
    </source>
</reference>